<evidence type="ECO:0000256" key="8">
    <source>
        <dbReference type="ARBA" id="ARBA00022837"/>
    </source>
</evidence>
<dbReference type="InterPro" id="IPR012561">
    <property type="entry name" value="Ferlin_B-domain"/>
</dbReference>
<keyword evidence="4" id="KW-1003">Cell membrane</keyword>
<dbReference type="SMART" id="SM00239">
    <property type="entry name" value="C2"/>
    <property type="match status" value="6"/>
</dbReference>
<dbReference type="SMART" id="SM01201">
    <property type="entry name" value="FerB"/>
    <property type="match status" value="1"/>
</dbReference>
<proteinExistence type="inferred from homology"/>
<keyword evidence="11" id="KW-0175">Coiled coil</keyword>
<dbReference type="Proteomes" id="UP000549394">
    <property type="component" value="Unassembled WGS sequence"/>
</dbReference>
<keyword evidence="9" id="KW-1133">Transmembrane helix</keyword>
<evidence type="ECO:0000256" key="1">
    <source>
        <dbReference type="ARBA" id="ARBA00004167"/>
    </source>
</evidence>
<feature type="domain" description="C2" evidence="13">
    <location>
        <begin position="1716"/>
        <end position="1865"/>
    </location>
</feature>
<dbReference type="SMART" id="SM00694">
    <property type="entry name" value="DysFC"/>
    <property type="match status" value="2"/>
</dbReference>
<evidence type="ECO:0000256" key="5">
    <source>
        <dbReference type="ARBA" id="ARBA00022692"/>
    </source>
</evidence>
<accession>A0A7I8VZG6</accession>
<dbReference type="CDD" id="cd04037">
    <property type="entry name" value="C2E_Ferlin"/>
    <property type="match status" value="1"/>
</dbReference>
<keyword evidence="10" id="KW-0472">Membrane</keyword>
<dbReference type="InterPro" id="IPR037720">
    <property type="entry name" value="C2B_Ferlin"/>
</dbReference>
<dbReference type="InterPro" id="IPR032362">
    <property type="entry name" value="Ferlin_C"/>
</dbReference>
<dbReference type="InterPro" id="IPR000008">
    <property type="entry name" value="C2_dom"/>
</dbReference>
<comment type="caution">
    <text evidence="14">The sequence shown here is derived from an EMBL/GenBank/DDBJ whole genome shotgun (WGS) entry which is preliminary data.</text>
</comment>
<keyword evidence="15" id="KW-1185">Reference proteome</keyword>
<dbReference type="Pfam" id="PF00168">
    <property type="entry name" value="C2"/>
    <property type="match status" value="6"/>
</dbReference>
<dbReference type="InterPro" id="IPR037723">
    <property type="entry name" value="C2D_Ferlin"/>
</dbReference>
<dbReference type="InterPro" id="IPR006614">
    <property type="entry name" value="Peroxin/Ferlin"/>
</dbReference>
<reference evidence="14 15" key="1">
    <citation type="submission" date="2020-08" db="EMBL/GenBank/DDBJ databases">
        <authorList>
            <person name="Hejnol A."/>
        </authorList>
    </citation>
    <scope>NUCLEOTIDE SEQUENCE [LARGE SCALE GENOMIC DNA]</scope>
</reference>
<dbReference type="InterPro" id="IPR035892">
    <property type="entry name" value="C2_domain_sf"/>
</dbReference>
<sequence length="1982" mass="228537">MALLIKIISATNVPDIETLGKTDPFVVCEFRGCKDKTSVKENDLNPVWNENVRLEVVPGPLKSNENITIKLMDHEKIGRNRLVCQTKLAVNALMQNPKLERNLLMMDKKNRKTDCSVSIQILYEAPISAEKNIENNETGDVVDSRQEEDNELADENDTIEYDSRADMNNSITKRKKPKSRKIRGRLSNKSQDFQIRIKIIEGRQLQGGNIDPVTRITCFQQTKQTRIKKSTNSPFWNEVFFFNFFCSPGELFDEILDFQVFHSKKLRSDSLIGNFKCDIGMIYEAQDHSLINKWLLLSNPEDLNSGASGYIKICATVLGPGDTAPNFDLNNDEEDIESNLLKPSGVHLRPAKFTLNLYRCEDLPIMDCDLVGDVKKFFGSKQKKGGRVDPYFVFSFAGSEVRDRLSDEDTICTTFLRLSDISKLGDLYGFLPTFGPSFVNFYGSPREFSCLGNKYDYMNDGKGEGVCFRGRALLELKMAIEESPDVPSQEISQESLYNVEKFMARRKFKLNAIFYNASLIYIDDAPVEFEVSIGNYGNKLDETVPPSASTTQITNPVFDGSYYHFLPWSSTKPCVSVDCHWEDISFRLESLNSILKTLHNLESNLEQIRRAFKAKLSERELAQLIIITLDRVILDCQKPLPDIIKGQTVENNLDREIRIHRQRVLTDVREQAITLRKTADNPEQAISELEDYFEQLKNIALEPQSSIPDIIIWMISDNERKAFCRIPPNDIFFSPNPDYRGKYCNNLETIHLKFPGEKMENEKRFEIPAQLRLKLWFGLARYESSWTDNQDGEISLFAETYENQVKIMNTWSGKFSTRPSFSDNNGKVKLKKDDFIVSDGWSWVGDWYISPELSMLYDKDSGHKSYIEEVYELQSRTIGGKWSPDQNSPWIDVKGDKAEGKEDVVLSDGWEWKNQWSIDKNKAVDDDGWEYSIEISIGGWGPVEKMYHLCRRRRWMRTRAFSKTHTQSKTEKAKVDSEGWEYAPTFTMKFHHVERKLDMVRRRRWHRQLKNSKNDKPCIFSFKSDEEKKSKEKLAAPRMFLNCKDPFARVSFMNYSDETKKLEKTLCPTWDQTIIFDNIIIHGHPSQINNKPPLIAIEFFDNDLIGSPEFLGRSMATPQVKLKVDESYEPVSLQWFDIRKGNQDGELKGLSQMDGNILPSTPPKMGDIYTVPPEVRPELQRTGIEILCLGLRNMKKYQFSNVTSPSIEFEIGGHVQKSPVIKNIKKNPNFQECTIFFDIMLPKEELYLPPLNIIVRDNRQFGRKPRVGMHTVSSFEKYQRKYQNDQNLSDINDEESAVSDDSETIIVGMTGILNTAMDTIDQPKLYSKKQPLLSASFEENIASLNVHKEKQTSDDDQSLNKNEVQLHSLFFDKLSKNIVILQYFDLWEENIDWWSKYYASLGDLKKAKHYLDLGYSTIEIYTTELEKVPMFEKFTDYCDTFNLQHGKNLDEESSTAGQFKGNIFVYPLPSNPNEEIPEKVLSNVPDFSPKEYLIRIYVIKAFDLQPKDSNGMADPYISIKIGKKKVNNRDSFIPNSVNPTFGCLFELKANIPVEKDVIIKVKDFDLVSNDDVIGETTIDLENRLLSKYKTTVGLAKTYCTSGPNQWRDSLKPTDILKSYCISAGLNDPLFSNSIDNPTVEIGHSTFQLGNFENSMILHKHLGPPKERLALHLLHFLAEKKKFFFVPEHVETRSLYCPLQPGIEQGKLQLFVDMFPLDNGVPPALDITSRKPKKFEIRVVIWNTKEVVLDETSITGEKMSDIYVKGWIKDIDDKQSTDVHYRSLDGEGNFNWRMVFPFDYMPAEELVCVKKKDHFWSLNESEIMVPPTLILQVWDNDNFSSDDFLGTLELNLNDMIKPAKSQRKCNIGQLKTQNDVEKQQKRISLFEQKRLSGFWPVYNEKDGKKSLSGKIEMQIELLSEKEFQDCPAGRGQDEPNQRPKLEKPNRPATSFLWFTSPWKSLKHIIWKSYKWVLQLILYSIKSL</sequence>
<feature type="compositionally biased region" description="Basic and acidic residues" evidence="12">
    <location>
        <begin position="1930"/>
        <end position="1943"/>
    </location>
</feature>
<feature type="region of interest" description="Disordered" evidence="12">
    <location>
        <begin position="134"/>
        <end position="185"/>
    </location>
</feature>
<feature type="coiled-coil region" evidence="11">
    <location>
        <begin position="591"/>
        <end position="618"/>
    </location>
</feature>
<evidence type="ECO:0000256" key="6">
    <source>
        <dbReference type="ARBA" id="ARBA00022723"/>
    </source>
</evidence>
<evidence type="ECO:0000256" key="12">
    <source>
        <dbReference type="SAM" id="MobiDB-lite"/>
    </source>
</evidence>
<comment type="subcellular location">
    <subcellularLocation>
        <location evidence="2">Cell membrane</location>
    </subcellularLocation>
    <subcellularLocation>
        <location evidence="1">Membrane</location>
        <topology evidence="1">Single-pass membrane protein</topology>
    </subcellularLocation>
</comment>
<evidence type="ECO:0000256" key="2">
    <source>
        <dbReference type="ARBA" id="ARBA00004236"/>
    </source>
</evidence>
<dbReference type="PANTHER" id="PTHR12546">
    <property type="entry name" value="FER-1-LIKE"/>
    <property type="match status" value="1"/>
</dbReference>
<name>A0A7I8VZG6_9ANNE</name>
<feature type="domain" description="C2" evidence="13">
    <location>
        <begin position="174"/>
        <end position="295"/>
    </location>
</feature>
<evidence type="ECO:0000256" key="9">
    <source>
        <dbReference type="ARBA" id="ARBA00022989"/>
    </source>
</evidence>
<dbReference type="GO" id="GO:0046872">
    <property type="term" value="F:metal ion binding"/>
    <property type="evidence" value="ECO:0007669"/>
    <property type="project" value="UniProtKB-KW"/>
</dbReference>
<keyword evidence="8" id="KW-0106">Calcium</keyword>
<dbReference type="PANTHER" id="PTHR12546:SF33">
    <property type="entry name" value="SPERM VESICLE FUSION PROTEIN FER-1"/>
    <property type="match status" value="1"/>
</dbReference>
<evidence type="ECO:0000256" key="4">
    <source>
        <dbReference type="ARBA" id="ARBA00022475"/>
    </source>
</evidence>
<keyword evidence="6" id="KW-0479">Metal-binding</keyword>
<dbReference type="GO" id="GO:0007009">
    <property type="term" value="P:plasma membrane organization"/>
    <property type="evidence" value="ECO:0007669"/>
    <property type="project" value="TreeGrafter"/>
</dbReference>
<feature type="compositionally biased region" description="Basic residues" evidence="12">
    <location>
        <begin position="172"/>
        <end position="185"/>
    </location>
</feature>
<dbReference type="InterPro" id="IPR037721">
    <property type="entry name" value="Ferlin"/>
</dbReference>
<evidence type="ECO:0000259" key="13">
    <source>
        <dbReference type="PROSITE" id="PS50004"/>
    </source>
</evidence>
<feature type="compositionally biased region" description="Acidic residues" evidence="12">
    <location>
        <begin position="148"/>
        <end position="160"/>
    </location>
</feature>
<dbReference type="InterPro" id="IPR012968">
    <property type="entry name" value="FerIin_dom"/>
</dbReference>
<evidence type="ECO:0000256" key="3">
    <source>
        <dbReference type="ARBA" id="ARBA00007561"/>
    </source>
</evidence>
<dbReference type="InterPro" id="IPR012560">
    <property type="entry name" value="Ferlin_A-domain"/>
</dbReference>
<dbReference type="Pfam" id="PF08150">
    <property type="entry name" value="FerB"/>
    <property type="match status" value="1"/>
</dbReference>
<feature type="domain" description="C2" evidence="13">
    <location>
        <begin position="1475"/>
        <end position="1593"/>
    </location>
</feature>
<dbReference type="InterPro" id="IPR037725">
    <property type="entry name" value="C2F_Ferlin"/>
</dbReference>
<evidence type="ECO:0000256" key="7">
    <source>
        <dbReference type="ARBA" id="ARBA00022737"/>
    </source>
</evidence>
<dbReference type="Pfam" id="PF08151">
    <property type="entry name" value="FerI"/>
    <property type="match status" value="1"/>
</dbReference>
<dbReference type="Pfam" id="PF16165">
    <property type="entry name" value="Ferlin_C"/>
    <property type="match status" value="1"/>
</dbReference>
<dbReference type="Pfam" id="PF22901">
    <property type="entry name" value="dsrm_Ferlin"/>
    <property type="match status" value="1"/>
</dbReference>
<feature type="domain" description="C2" evidence="13">
    <location>
        <begin position="1164"/>
        <end position="1288"/>
    </location>
</feature>
<dbReference type="EMBL" id="CAJFCJ010000011">
    <property type="protein sequence ID" value="CAD5119914.1"/>
    <property type="molecule type" value="Genomic_DNA"/>
</dbReference>
<feature type="domain" description="C2" evidence="13">
    <location>
        <begin position="1005"/>
        <end position="1136"/>
    </location>
</feature>
<feature type="region of interest" description="Disordered" evidence="12">
    <location>
        <begin position="1924"/>
        <end position="1943"/>
    </location>
</feature>
<protein>
    <submittedName>
        <fullName evidence="14">DgyrCDS8495</fullName>
    </submittedName>
</protein>
<gene>
    <name evidence="14" type="ORF">DGYR_LOCUS8090</name>
</gene>
<evidence type="ECO:0000313" key="14">
    <source>
        <dbReference type="EMBL" id="CAD5119914.1"/>
    </source>
</evidence>
<dbReference type="PROSITE" id="PS50004">
    <property type="entry name" value="C2"/>
    <property type="match status" value="6"/>
</dbReference>
<dbReference type="CDD" id="cd08374">
    <property type="entry name" value="C2F_Ferlin"/>
    <property type="match status" value="1"/>
</dbReference>
<evidence type="ECO:0000313" key="15">
    <source>
        <dbReference type="Proteomes" id="UP000549394"/>
    </source>
</evidence>
<dbReference type="OrthoDB" id="10059618at2759"/>
<dbReference type="GO" id="GO:0005886">
    <property type="term" value="C:plasma membrane"/>
    <property type="evidence" value="ECO:0007669"/>
    <property type="project" value="UniProtKB-SubCell"/>
</dbReference>
<dbReference type="SMART" id="SM01202">
    <property type="entry name" value="FerI"/>
    <property type="match status" value="1"/>
</dbReference>
<keyword evidence="5" id="KW-0812">Transmembrane</keyword>
<organism evidence="14 15">
    <name type="scientific">Dimorphilus gyrociliatus</name>
    <dbReference type="NCBI Taxonomy" id="2664684"/>
    <lineage>
        <taxon>Eukaryota</taxon>
        <taxon>Metazoa</taxon>
        <taxon>Spiralia</taxon>
        <taxon>Lophotrochozoa</taxon>
        <taxon>Annelida</taxon>
        <taxon>Polychaeta</taxon>
        <taxon>Polychaeta incertae sedis</taxon>
        <taxon>Dinophilidae</taxon>
        <taxon>Dimorphilus</taxon>
    </lineage>
</organism>
<dbReference type="Pfam" id="PF08165">
    <property type="entry name" value="FerA"/>
    <property type="match status" value="1"/>
</dbReference>
<dbReference type="SMART" id="SM01200">
    <property type="entry name" value="FerA"/>
    <property type="match status" value="1"/>
</dbReference>
<dbReference type="Gene3D" id="2.60.40.150">
    <property type="entry name" value="C2 domain"/>
    <property type="match status" value="5"/>
</dbReference>
<evidence type="ECO:0000256" key="11">
    <source>
        <dbReference type="SAM" id="Coils"/>
    </source>
</evidence>
<keyword evidence="7" id="KW-0677">Repeat</keyword>
<dbReference type="CDD" id="cd04017">
    <property type="entry name" value="C2D_Ferlin"/>
    <property type="match status" value="1"/>
</dbReference>
<feature type="domain" description="C2" evidence="13">
    <location>
        <begin position="1"/>
        <end position="103"/>
    </location>
</feature>
<dbReference type="SUPFAM" id="SSF49562">
    <property type="entry name" value="C2 domain (Calcium/lipid-binding domain, CaLB)"/>
    <property type="match status" value="6"/>
</dbReference>
<dbReference type="InterPro" id="IPR037724">
    <property type="entry name" value="C2E_Ferlin"/>
</dbReference>
<dbReference type="CDD" id="cd04011">
    <property type="entry name" value="C2B_Ferlin"/>
    <property type="match status" value="1"/>
</dbReference>
<comment type="similarity">
    <text evidence="3">Belongs to the ferlin family.</text>
</comment>
<dbReference type="InterPro" id="IPR055072">
    <property type="entry name" value="Ferlin_DSRM"/>
</dbReference>
<evidence type="ECO:0000256" key="10">
    <source>
        <dbReference type="ARBA" id="ARBA00023136"/>
    </source>
</evidence>
<dbReference type="SMART" id="SM00693">
    <property type="entry name" value="DysFN"/>
    <property type="match status" value="2"/>
</dbReference>